<name>A0A2P2NEF2_RHIMU</name>
<organism evidence="2">
    <name type="scientific">Rhizophora mucronata</name>
    <name type="common">Asiatic mangrove</name>
    <dbReference type="NCBI Taxonomy" id="61149"/>
    <lineage>
        <taxon>Eukaryota</taxon>
        <taxon>Viridiplantae</taxon>
        <taxon>Streptophyta</taxon>
        <taxon>Embryophyta</taxon>
        <taxon>Tracheophyta</taxon>
        <taxon>Spermatophyta</taxon>
        <taxon>Magnoliopsida</taxon>
        <taxon>eudicotyledons</taxon>
        <taxon>Gunneridae</taxon>
        <taxon>Pentapetalae</taxon>
        <taxon>rosids</taxon>
        <taxon>fabids</taxon>
        <taxon>Malpighiales</taxon>
        <taxon>Rhizophoraceae</taxon>
        <taxon>Rhizophora</taxon>
    </lineage>
</organism>
<evidence type="ECO:0000256" key="1">
    <source>
        <dbReference type="SAM" id="Phobius"/>
    </source>
</evidence>
<proteinExistence type="predicted"/>
<feature type="transmembrane region" description="Helical" evidence="1">
    <location>
        <begin position="12"/>
        <end position="33"/>
    </location>
</feature>
<keyword evidence="1" id="KW-0812">Transmembrane</keyword>
<dbReference type="EMBL" id="GGEC01060371">
    <property type="protein sequence ID" value="MBX40855.1"/>
    <property type="molecule type" value="Transcribed_RNA"/>
</dbReference>
<protein>
    <submittedName>
        <fullName evidence="2">Uncharacterized protein</fullName>
    </submittedName>
</protein>
<evidence type="ECO:0000313" key="2">
    <source>
        <dbReference type="EMBL" id="MBX40855.1"/>
    </source>
</evidence>
<keyword evidence="1" id="KW-0472">Membrane</keyword>
<accession>A0A2P2NEF2</accession>
<dbReference type="AlphaFoldDB" id="A0A2P2NEF2"/>
<reference evidence="2" key="1">
    <citation type="submission" date="2018-02" db="EMBL/GenBank/DDBJ databases">
        <title>Rhizophora mucronata_Transcriptome.</title>
        <authorList>
            <person name="Meera S.P."/>
            <person name="Sreeshan A."/>
            <person name="Augustine A."/>
        </authorList>
    </citation>
    <scope>NUCLEOTIDE SEQUENCE</scope>
    <source>
        <tissue evidence="2">Leaf</tissue>
    </source>
</reference>
<sequence length="48" mass="5921">MLLDESQLTKHYVNIIRQTDLSFHMLILWLCIFRRISRQGRQFHIFSD</sequence>
<keyword evidence="1" id="KW-1133">Transmembrane helix</keyword>